<dbReference type="EMBL" id="QGNW01001235">
    <property type="protein sequence ID" value="RVW49051.1"/>
    <property type="molecule type" value="Genomic_DNA"/>
</dbReference>
<protein>
    <submittedName>
        <fullName evidence="1">Serine/threonine-protein phosphatase 7 long form-like</fullName>
    </submittedName>
</protein>
<name>A0A438EMS7_VITVI</name>
<comment type="caution">
    <text evidence="1">The sequence shown here is derived from an EMBL/GenBank/DDBJ whole genome shotgun (WGS) entry which is preliminary data.</text>
</comment>
<gene>
    <name evidence="1" type="primary">MAIL3_176</name>
    <name evidence="1" type="ORF">CK203_080932</name>
</gene>
<accession>A0A438EMS7</accession>
<organism evidence="1 2">
    <name type="scientific">Vitis vinifera</name>
    <name type="common">Grape</name>
    <dbReference type="NCBI Taxonomy" id="29760"/>
    <lineage>
        <taxon>Eukaryota</taxon>
        <taxon>Viridiplantae</taxon>
        <taxon>Streptophyta</taxon>
        <taxon>Embryophyta</taxon>
        <taxon>Tracheophyta</taxon>
        <taxon>Spermatophyta</taxon>
        <taxon>Magnoliopsida</taxon>
        <taxon>eudicotyledons</taxon>
        <taxon>Gunneridae</taxon>
        <taxon>Pentapetalae</taxon>
        <taxon>rosids</taxon>
        <taxon>Vitales</taxon>
        <taxon>Vitaceae</taxon>
        <taxon>Viteae</taxon>
        <taxon>Vitis</taxon>
    </lineage>
</organism>
<dbReference type="Proteomes" id="UP000288805">
    <property type="component" value="Unassembled WGS sequence"/>
</dbReference>
<dbReference type="AlphaFoldDB" id="A0A438EMS7"/>
<proteinExistence type="predicted"/>
<sequence length="388" mass="45062">MDTIGQINVKARNWLEQIPLEKWALSHDGGRRLGIMTTNMSEVFNGVLKGARNLPITALVQLTFYWVNSYFIVRREHGTSRLASGEEFTPHIDAKIKAKVVKAGSHEVVLYDHVERRFHVKTRHSVGSNMDTPLFPTRSDLKDTSVLTLQHQHRSSTIRVDPDMGHVLTCRHKFHQEWVLDDYVRPYIIQSRFYVFHRVGHVKRLHVGRPSRSLSYAPVLIDERFSPNALGSRWRVPLSYTDTPHYVLVTYKDEFDRHRSDQFGLIQGIHSTSYVDSDLHSIDRRGQPQFDWRLYHESYVALWEAEGDHIVTTEPIEPHMNYHAPYMTWYRRITRGHALEDFDSDAFCTGIVDIIRMGTDVMCIIREDFHIPHVEHEGGRSLAQSTVA</sequence>
<evidence type="ECO:0000313" key="1">
    <source>
        <dbReference type="EMBL" id="RVW49051.1"/>
    </source>
</evidence>
<reference evidence="1 2" key="1">
    <citation type="journal article" date="2018" name="PLoS Genet.">
        <title>Population sequencing reveals clonal diversity and ancestral inbreeding in the grapevine cultivar Chardonnay.</title>
        <authorList>
            <person name="Roach M.J."/>
            <person name="Johnson D.L."/>
            <person name="Bohlmann J."/>
            <person name="van Vuuren H.J."/>
            <person name="Jones S.J."/>
            <person name="Pretorius I.S."/>
            <person name="Schmidt S.A."/>
            <person name="Borneman A.R."/>
        </authorList>
    </citation>
    <scope>NUCLEOTIDE SEQUENCE [LARGE SCALE GENOMIC DNA]</scope>
    <source>
        <strain evidence="2">cv. Chardonnay</strain>
        <tissue evidence="1">Leaf</tissue>
    </source>
</reference>
<evidence type="ECO:0000313" key="2">
    <source>
        <dbReference type="Proteomes" id="UP000288805"/>
    </source>
</evidence>